<keyword evidence="4" id="KW-0560">Oxidoreductase</keyword>
<dbReference type="PRINTS" id="PR00086">
    <property type="entry name" value="LLDHDRGNASE"/>
</dbReference>
<name>A0A1I6JZE7_9FIRM</name>
<dbReference type="PIRSF" id="PIRSF000102">
    <property type="entry name" value="Lac_mal_DH"/>
    <property type="match status" value="1"/>
</dbReference>
<dbReference type="EMBL" id="FOZC01000013">
    <property type="protein sequence ID" value="SFR84324.1"/>
    <property type="molecule type" value="Genomic_DNA"/>
</dbReference>
<dbReference type="SUPFAM" id="SSF56327">
    <property type="entry name" value="LDH C-terminal domain-like"/>
    <property type="match status" value="1"/>
</dbReference>
<protein>
    <submittedName>
        <fullName evidence="7">L-lactate dehydrogenase</fullName>
    </submittedName>
</protein>
<evidence type="ECO:0000313" key="7">
    <source>
        <dbReference type="EMBL" id="SFR84324.1"/>
    </source>
</evidence>
<evidence type="ECO:0000256" key="2">
    <source>
        <dbReference type="PIRSR" id="PIRSR000102-1"/>
    </source>
</evidence>
<organism evidence="7 8">
    <name type="scientific">[Clostridium] aminophilum</name>
    <dbReference type="NCBI Taxonomy" id="1526"/>
    <lineage>
        <taxon>Bacteria</taxon>
        <taxon>Bacillati</taxon>
        <taxon>Bacillota</taxon>
        <taxon>Clostridia</taxon>
        <taxon>Lachnospirales</taxon>
        <taxon>Lachnospiraceae</taxon>
    </lineage>
</organism>
<dbReference type="Pfam" id="PF02866">
    <property type="entry name" value="Ldh_1_C"/>
    <property type="match status" value="1"/>
</dbReference>
<comment type="similarity">
    <text evidence="1">Belongs to the LDH/MDH superfamily. LDH family.</text>
</comment>
<reference evidence="7 8" key="1">
    <citation type="submission" date="2016-10" db="EMBL/GenBank/DDBJ databases">
        <authorList>
            <person name="de Groot N.N."/>
        </authorList>
    </citation>
    <scope>NUCLEOTIDE SEQUENCE [LARGE SCALE GENOMIC DNA]</scope>
    <source>
        <strain evidence="7 8">F</strain>
    </source>
</reference>
<evidence type="ECO:0000313" key="8">
    <source>
        <dbReference type="Proteomes" id="UP000214760"/>
    </source>
</evidence>
<feature type="binding site" evidence="3">
    <location>
        <begin position="123"/>
        <end position="125"/>
    </location>
    <ligand>
        <name>NAD(+)</name>
        <dbReference type="ChEBI" id="CHEBI:57540"/>
    </ligand>
</feature>
<dbReference type="Pfam" id="PF00056">
    <property type="entry name" value="Ldh_1_N"/>
    <property type="match status" value="1"/>
</dbReference>
<feature type="active site" description="Proton acceptor" evidence="2">
    <location>
        <position position="180"/>
    </location>
</feature>
<dbReference type="InterPro" id="IPR001557">
    <property type="entry name" value="L-lactate/malate_DH"/>
</dbReference>
<feature type="domain" description="Lactate/malate dehydrogenase N-terminal" evidence="5">
    <location>
        <begin position="5"/>
        <end position="147"/>
    </location>
</feature>
<dbReference type="PANTHER" id="PTHR43128">
    <property type="entry name" value="L-2-HYDROXYCARBOXYLATE DEHYDROGENASE (NAD(P)(+))"/>
    <property type="match status" value="1"/>
</dbReference>
<feature type="binding site" evidence="3">
    <location>
        <position position="100"/>
    </location>
    <ligand>
        <name>NAD(+)</name>
        <dbReference type="ChEBI" id="CHEBI:57540"/>
    </ligand>
</feature>
<dbReference type="PANTHER" id="PTHR43128:SF31">
    <property type="entry name" value="L-LACTATE DEHYDROGENASE"/>
    <property type="match status" value="1"/>
</dbReference>
<dbReference type="GO" id="GO:0004459">
    <property type="term" value="F:L-lactate dehydrogenase (NAD+) activity"/>
    <property type="evidence" value="ECO:0007669"/>
    <property type="project" value="TreeGrafter"/>
</dbReference>
<dbReference type="AlphaFoldDB" id="A0A1I6JZE7"/>
<feature type="binding site" evidence="3">
    <location>
        <position position="35"/>
    </location>
    <ligand>
        <name>NAD(+)</name>
        <dbReference type="ChEBI" id="CHEBI:57540"/>
    </ligand>
</feature>
<evidence type="ECO:0000256" key="4">
    <source>
        <dbReference type="RuleBase" id="RU003369"/>
    </source>
</evidence>
<accession>A0A1I6JZE7</accession>
<dbReference type="InterPro" id="IPR036291">
    <property type="entry name" value="NAD(P)-bd_dom_sf"/>
</dbReference>
<gene>
    <name evidence="7" type="ORF">SAMN02910262_02121</name>
</gene>
<dbReference type="Gene3D" id="3.40.50.720">
    <property type="entry name" value="NAD(P)-binding Rossmann-like Domain"/>
    <property type="match status" value="1"/>
</dbReference>
<sequence length="321" mass="35039">MSSLKIGIIGVGHVGAHVLYTLALQGLGDDFVIADLEENLPKARAERQDVLDSTEFLSHPVRVEVGQIEDLGDRDIIVNAVGNIAMLKGTHTRLTEMEFNVRAVASYAERLKKSGFKGILINISNPCDVITKWLNDLLELPKGHVFGTGTGLDTARLKIRLQQQTGIDAKSISAYMIGEHGNEQISAWSAVNFNGIPLSVKAQQDPRFRFDLNEMEKSAREGGWTTFNGKFCTEYAIALTAARLVDIVSNDKHSIVPVSCELDGQYGESGLFAGVPAVIGRNGVEEVIELSLTGEEKERFHQCCEGIRANIAESKKIFAAL</sequence>
<dbReference type="GO" id="GO:0006089">
    <property type="term" value="P:lactate metabolic process"/>
    <property type="evidence" value="ECO:0007669"/>
    <property type="project" value="TreeGrafter"/>
</dbReference>
<dbReference type="RefSeq" id="WP_031473980.1">
    <property type="nucleotide sequence ID" value="NZ_FOZC01000013.1"/>
</dbReference>
<evidence type="ECO:0000259" key="5">
    <source>
        <dbReference type="Pfam" id="PF00056"/>
    </source>
</evidence>
<proteinExistence type="inferred from homology"/>
<dbReference type="InterPro" id="IPR001236">
    <property type="entry name" value="Lactate/malate_DH_N"/>
</dbReference>
<dbReference type="Gene3D" id="3.90.110.10">
    <property type="entry name" value="Lactate dehydrogenase/glycoside hydrolase, family 4, C-terminal"/>
    <property type="match status" value="1"/>
</dbReference>
<dbReference type="InterPro" id="IPR015955">
    <property type="entry name" value="Lactate_DH/Glyco_Ohase_4_C"/>
</dbReference>
<feature type="binding site" evidence="3">
    <location>
        <begin position="10"/>
        <end position="15"/>
    </location>
    <ligand>
        <name>NAD(+)</name>
        <dbReference type="ChEBI" id="CHEBI:57540"/>
    </ligand>
</feature>
<evidence type="ECO:0000256" key="3">
    <source>
        <dbReference type="PIRSR" id="PIRSR000102-3"/>
    </source>
</evidence>
<evidence type="ECO:0000256" key="1">
    <source>
        <dbReference type="ARBA" id="ARBA00006054"/>
    </source>
</evidence>
<keyword evidence="3" id="KW-0520">NAD</keyword>
<dbReference type="InterPro" id="IPR022383">
    <property type="entry name" value="Lactate/malate_DH_C"/>
</dbReference>
<dbReference type="SUPFAM" id="SSF51735">
    <property type="entry name" value="NAD(P)-binding Rossmann-fold domains"/>
    <property type="match status" value="1"/>
</dbReference>
<evidence type="ECO:0000259" key="6">
    <source>
        <dbReference type="Pfam" id="PF02866"/>
    </source>
</evidence>
<dbReference type="Proteomes" id="UP000214760">
    <property type="component" value="Unassembled WGS sequence"/>
</dbReference>
<feature type="domain" description="Lactate/malate dehydrogenase C-terminal" evidence="6">
    <location>
        <begin position="150"/>
        <end position="315"/>
    </location>
</feature>